<keyword evidence="1" id="KW-0472">Membrane</keyword>
<reference evidence="2 3" key="3">
    <citation type="submission" date="2021-02" db="EMBL/GenBank/DDBJ databases">
        <authorList>
            <person name="Merkel A.Y."/>
        </authorList>
    </citation>
    <scope>NUCLEOTIDE SEQUENCE [LARGE SCALE GENOMIC DNA]</scope>
    <source>
        <strain evidence="2 3">T05b</strain>
    </source>
</reference>
<reference evidence="3" key="1">
    <citation type="submission" date="2021-02" db="EMBL/GenBank/DDBJ databases">
        <title>Sulfurospirillum tamanensis sp. nov.</title>
        <authorList>
            <person name="Merkel A.Y."/>
        </authorList>
    </citation>
    <scope>NUCLEOTIDE SEQUENCE [LARGE SCALE GENOMIC DNA]</scope>
    <source>
        <strain evidence="3">T05b</strain>
    </source>
</reference>
<dbReference type="Proteomes" id="UP000703590">
    <property type="component" value="Unassembled WGS sequence"/>
</dbReference>
<evidence type="ECO:0000313" key="3">
    <source>
        <dbReference type="Proteomes" id="UP000703590"/>
    </source>
</evidence>
<proteinExistence type="predicted"/>
<dbReference type="InterPro" id="IPR012902">
    <property type="entry name" value="N_methyl_site"/>
</dbReference>
<protein>
    <submittedName>
        <fullName evidence="2">Type II secretion system protein</fullName>
    </submittedName>
</protein>
<dbReference type="InterPro" id="IPR045584">
    <property type="entry name" value="Pilin-like"/>
</dbReference>
<dbReference type="SUPFAM" id="SSF54523">
    <property type="entry name" value="Pili subunits"/>
    <property type="match status" value="1"/>
</dbReference>
<dbReference type="EMBL" id="JAFHKK010000004">
    <property type="protein sequence ID" value="MBN2963812.1"/>
    <property type="molecule type" value="Genomic_DNA"/>
</dbReference>
<dbReference type="RefSeq" id="WP_205458280.1">
    <property type="nucleotide sequence ID" value="NZ_JAFHKK010000004.1"/>
</dbReference>
<gene>
    <name evidence="2" type="ORF">JWV37_03375</name>
</gene>
<reference evidence="2 3" key="2">
    <citation type="submission" date="2021-02" db="EMBL/GenBank/DDBJ databases">
        <title>Sulfurospirillum tamanensis sp. nov.</title>
        <authorList>
            <person name="Frolova A."/>
            <person name="Merkel A."/>
            <person name="Slobodkin A."/>
        </authorList>
    </citation>
    <scope>NUCLEOTIDE SEQUENCE [LARGE SCALE GENOMIC DNA]</scope>
    <source>
        <strain evidence="2 3">T05b</strain>
    </source>
</reference>
<dbReference type="NCBIfam" id="TIGR02532">
    <property type="entry name" value="IV_pilin_GFxxxE"/>
    <property type="match status" value="1"/>
</dbReference>
<accession>A0ABS2WQF2</accession>
<keyword evidence="1" id="KW-1133">Transmembrane helix</keyword>
<keyword evidence="3" id="KW-1185">Reference proteome</keyword>
<evidence type="ECO:0000313" key="2">
    <source>
        <dbReference type="EMBL" id="MBN2963812.1"/>
    </source>
</evidence>
<feature type="transmembrane region" description="Helical" evidence="1">
    <location>
        <begin position="12"/>
        <end position="34"/>
    </location>
</feature>
<evidence type="ECO:0000256" key="1">
    <source>
        <dbReference type="SAM" id="Phobius"/>
    </source>
</evidence>
<dbReference type="Pfam" id="PF07963">
    <property type="entry name" value="N_methyl"/>
    <property type="match status" value="1"/>
</dbReference>
<keyword evidence="1" id="KW-0812">Transmembrane</keyword>
<name>A0ABS2WQF2_9BACT</name>
<sequence length="295" mass="32835">MVKRKGFTLLELVMVIVVFGIVASIGADIISSMYKNYLRTRTINRLQTQTEITLEQIAKRLQYRIKESVVVRKPGVSVLSLANDNVDNNFTIMEWIAYSNESFLGATPNWTGLVDIENPNTNKGAATLVSPGSDFTITGLLMDALTNQKVDLTAGKEAALVFKKSSNTADFGWGVNANTDGTNALKVRQGANQDSLIITSALPDQIYEHYYLAHTAYALIPEGSPNDFNLTLRYNYQPWLNEFYSNGSTALMAQNVRLFRFRQDANLVRIKLCLHDANQTGVGDFIVTCKEKVVF</sequence>
<comment type="caution">
    <text evidence="2">The sequence shown here is derived from an EMBL/GenBank/DDBJ whole genome shotgun (WGS) entry which is preliminary data.</text>
</comment>
<organism evidence="2 3">
    <name type="scientific">Sulfurospirillum tamanense</name>
    <dbReference type="NCBI Taxonomy" id="2813362"/>
    <lineage>
        <taxon>Bacteria</taxon>
        <taxon>Pseudomonadati</taxon>
        <taxon>Campylobacterota</taxon>
        <taxon>Epsilonproteobacteria</taxon>
        <taxon>Campylobacterales</taxon>
        <taxon>Sulfurospirillaceae</taxon>
        <taxon>Sulfurospirillum</taxon>
    </lineage>
</organism>